<name>A0ABP8ZY83_9ACTN</name>
<keyword evidence="3" id="KW-1185">Reference proteome</keyword>
<protein>
    <submittedName>
        <fullName evidence="2">Uncharacterized protein</fullName>
    </submittedName>
</protein>
<proteinExistence type="predicted"/>
<dbReference type="EMBL" id="BAABJV010000002">
    <property type="protein sequence ID" value="GAA4768424.1"/>
    <property type="molecule type" value="Genomic_DNA"/>
</dbReference>
<evidence type="ECO:0000313" key="2">
    <source>
        <dbReference type="EMBL" id="GAA4768424.1"/>
    </source>
</evidence>
<sequence length="73" mass="7674">MSGFDRSKAPERNIPSGPRGAETLTARDSSEFLWTAGEGLETKRPVHLPFSAPEVGRPACRAPGEGAAPRAVA</sequence>
<feature type="region of interest" description="Disordered" evidence="1">
    <location>
        <begin position="1"/>
        <end position="30"/>
    </location>
</feature>
<dbReference type="Proteomes" id="UP001501147">
    <property type="component" value="Unassembled WGS sequence"/>
</dbReference>
<gene>
    <name evidence="2" type="ORF">GCM10023329_13840</name>
</gene>
<accession>A0ABP8ZY83</accession>
<reference evidence="3" key="1">
    <citation type="journal article" date="2019" name="Int. J. Syst. Evol. Microbiol.">
        <title>The Global Catalogue of Microorganisms (GCM) 10K type strain sequencing project: providing services to taxonomists for standard genome sequencing and annotation.</title>
        <authorList>
            <consortium name="The Broad Institute Genomics Platform"/>
            <consortium name="The Broad Institute Genome Sequencing Center for Infectious Disease"/>
            <person name="Wu L."/>
            <person name="Ma J."/>
        </authorList>
    </citation>
    <scope>NUCLEOTIDE SEQUENCE [LARGE SCALE GENOMIC DNA]</scope>
    <source>
        <strain evidence="3">JCM 18324</strain>
    </source>
</reference>
<feature type="region of interest" description="Disordered" evidence="1">
    <location>
        <begin position="49"/>
        <end position="73"/>
    </location>
</feature>
<evidence type="ECO:0000313" key="3">
    <source>
        <dbReference type="Proteomes" id="UP001501147"/>
    </source>
</evidence>
<feature type="compositionally biased region" description="Basic and acidic residues" evidence="1">
    <location>
        <begin position="1"/>
        <end position="11"/>
    </location>
</feature>
<comment type="caution">
    <text evidence="2">The sequence shown here is derived from an EMBL/GenBank/DDBJ whole genome shotgun (WGS) entry which is preliminary data.</text>
</comment>
<organism evidence="2 3">
    <name type="scientific">Streptomyces sanyensis</name>
    <dbReference type="NCBI Taxonomy" id="568869"/>
    <lineage>
        <taxon>Bacteria</taxon>
        <taxon>Bacillati</taxon>
        <taxon>Actinomycetota</taxon>
        <taxon>Actinomycetes</taxon>
        <taxon>Kitasatosporales</taxon>
        <taxon>Streptomycetaceae</taxon>
        <taxon>Streptomyces</taxon>
    </lineage>
</organism>
<evidence type="ECO:0000256" key="1">
    <source>
        <dbReference type="SAM" id="MobiDB-lite"/>
    </source>
</evidence>